<dbReference type="EMBL" id="QFRA01000008">
    <property type="protein sequence ID" value="PZR05149.1"/>
    <property type="molecule type" value="Genomic_DNA"/>
</dbReference>
<name>A0A2W5SPQ1_9CORY</name>
<evidence type="ECO:0000256" key="3">
    <source>
        <dbReference type="ARBA" id="ARBA00022618"/>
    </source>
</evidence>
<evidence type="ECO:0000313" key="12">
    <source>
        <dbReference type="Proteomes" id="UP000249432"/>
    </source>
</evidence>
<keyword evidence="7" id="KW-0131">Cell cycle</keyword>
<accession>A0A2W5SPQ1</accession>
<reference evidence="11 12" key="1">
    <citation type="submission" date="2017-08" db="EMBL/GenBank/DDBJ databases">
        <title>Infants hospitalized years apart are colonized by the same room-sourced microbial strains.</title>
        <authorList>
            <person name="Brooks B."/>
            <person name="Olm M.R."/>
            <person name="Firek B.A."/>
            <person name="Baker R."/>
            <person name="Thomas B.C."/>
            <person name="Morowitz M.J."/>
            <person name="Banfield J.F."/>
        </authorList>
    </citation>
    <scope>NUCLEOTIDE SEQUENCE [LARGE SCALE GENOMIC DNA]</scope>
    <source>
        <strain evidence="11">S2_003_000_R1_3</strain>
    </source>
</reference>
<evidence type="ECO:0000256" key="2">
    <source>
        <dbReference type="ARBA" id="ARBA00022475"/>
    </source>
</evidence>
<evidence type="ECO:0000256" key="4">
    <source>
        <dbReference type="ARBA" id="ARBA00022692"/>
    </source>
</evidence>
<comment type="subcellular location">
    <subcellularLocation>
        <location evidence="1">Membrane</location>
    </subcellularLocation>
</comment>
<dbReference type="AlphaFoldDB" id="A0A2W5SPQ1"/>
<proteinExistence type="predicted"/>
<gene>
    <name evidence="11" type="ORF">DI525_04830</name>
</gene>
<feature type="transmembrane region" description="Helical" evidence="9">
    <location>
        <begin position="64"/>
        <end position="82"/>
    </location>
</feature>
<dbReference type="PANTHER" id="PTHR37820">
    <property type="entry name" value="CELL DIVISION PROTEIN DIVIB"/>
    <property type="match status" value="1"/>
</dbReference>
<feature type="compositionally biased region" description="Basic and acidic residues" evidence="8">
    <location>
        <begin position="37"/>
        <end position="56"/>
    </location>
</feature>
<evidence type="ECO:0000256" key="8">
    <source>
        <dbReference type="SAM" id="MobiDB-lite"/>
    </source>
</evidence>
<keyword evidence="5 9" id="KW-1133">Transmembrane helix</keyword>
<evidence type="ECO:0000256" key="1">
    <source>
        <dbReference type="ARBA" id="ARBA00004370"/>
    </source>
</evidence>
<keyword evidence="4 9" id="KW-0812">Transmembrane</keyword>
<dbReference type="InterPro" id="IPR013685">
    <property type="entry name" value="POTRA_FtsQ_type"/>
</dbReference>
<dbReference type="InterPro" id="IPR005548">
    <property type="entry name" value="Cell_div_FtsQ/DivIB_C"/>
</dbReference>
<evidence type="ECO:0000313" key="11">
    <source>
        <dbReference type="EMBL" id="PZR05149.1"/>
    </source>
</evidence>
<feature type="region of interest" description="Disordered" evidence="8">
    <location>
        <begin position="1"/>
        <end position="58"/>
    </location>
</feature>
<dbReference type="Proteomes" id="UP000249432">
    <property type="component" value="Unassembled WGS sequence"/>
</dbReference>
<dbReference type="PANTHER" id="PTHR37820:SF1">
    <property type="entry name" value="CELL DIVISION PROTEIN FTSQ"/>
    <property type="match status" value="1"/>
</dbReference>
<feature type="domain" description="POTRA" evidence="10">
    <location>
        <begin position="88"/>
        <end position="156"/>
    </location>
</feature>
<dbReference type="GO" id="GO:0051301">
    <property type="term" value="P:cell division"/>
    <property type="evidence" value="ECO:0007669"/>
    <property type="project" value="UniProtKB-KW"/>
</dbReference>
<dbReference type="GO" id="GO:0005886">
    <property type="term" value="C:plasma membrane"/>
    <property type="evidence" value="ECO:0007669"/>
    <property type="project" value="TreeGrafter"/>
</dbReference>
<keyword evidence="2" id="KW-1003">Cell membrane</keyword>
<comment type="caution">
    <text evidence="11">The sequence shown here is derived from an EMBL/GenBank/DDBJ whole genome shotgun (WGS) entry which is preliminary data.</text>
</comment>
<dbReference type="Pfam" id="PF03799">
    <property type="entry name" value="FtsQ_DivIB_C"/>
    <property type="match status" value="1"/>
</dbReference>
<protein>
    <recommendedName>
        <fullName evidence="10">POTRA domain-containing protein</fullName>
    </recommendedName>
</protein>
<sequence length="280" mass="30598">MRGSRKASRKNAGAKGRQPGRSVPIDNFSSPVDSDEEREHSRVIHSGGRKESQGESRRRRRRRWWGAVLIIVLLLLVGAVVLRTAPILTVSSFSVKGNEQTSKEDIIAASGIHEGQNMTRIDTHAAASHVVGLPWVTKATVERSWPRTISISVKEATVAFYVDDDGDHLFDDNGREFDVSPHPDGALKLDGNTSPDEETARAVAHVAQAVHEHAPGIVGDIDHIDAQNENNISLVFKDEKTVKWGTSNNASSKAEATKAVLQREGRVWDVSNPAQVSVKD</sequence>
<keyword evidence="3" id="KW-0132">Cell division</keyword>
<evidence type="ECO:0000256" key="6">
    <source>
        <dbReference type="ARBA" id="ARBA00023136"/>
    </source>
</evidence>
<dbReference type="Pfam" id="PF08478">
    <property type="entry name" value="POTRA_1"/>
    <property type="match status" value="1"/>
</dbReference>
<dbReference type="Gene3D" id="3.10.20.310">
    <property type="entry name" value="membrane protein fhac"/>
    <property type="match status" value="1"/>
</dbReference>
<dbReference type="RefSeq" id="WP_303734649.1">
    <property type="nucleotide sequence ID" value="NZ_CAKZHK010000008.1"/>
</dbReference>
<evidence type="ECO:0000259" key="10">
    <source>
        <dbReference type="PROSITE" id="PS51779"/>
    </source>
</evidence>
<evidence type="ECO:0000256" key="9">
    <source>
        <dbReference type="SAM" id="Phobius"/>
    </source>
</evidence>
<evidence type="ECO:0000256" key="5">
    <source>
        <dbReference type="ARBA" id="ARBA00022989"/>
    </source>
</evidence>
<dbReference type="InterPro" id="IPR050487">
    <property type="entry name" value="FtsQ_DivIB"/>
</dbReference>
<organism evidence="11 12">
    <name type="scientific">Corynebacterium kroppenstedtii</name>
    <dbReference type="NCBI Taxonomy" id="161879"/>
    <lineage>
        <taxon>Bacteria</taxon>
        <taxon>Bacillati</taxon>
        <taxon>Actinomycetota</taxon>
        <taxon>Actinomycetes</taxon>
        <taxon>Mycobacteriales</taxon>
        <taxon>Corynebacteriaceae</taxon>
        <taxon>Corynebacterium</taxon>
    </lineage>
</organism>
<dbReference type="InterPro" id="IPR034746">
    <property type="entry name" value="POTRA"/>
</dbReference>
<evidence type="ECO:0000256" key="7">
    <source>
        <dbReference type="ARBA" id="ARBA00023306"/>
    </source>
</evidence>
<dbReference type="PROSITE" id="PS51779">
    <property type="entry name" value="POTRA"/>
    <property type="match status" value="1"/>
</dbReference>
<keyword evidence="6 9" id="KW-0472">Membrane</keyword>